<dbReference type="PANTHER" id="PTHR34980">
    <property type="entry name" value="INNER MEMBRANE PROTEIN-RELATED-RELATED"/>
    <property type="match status" value="1"/>
</dbReference>
<dbReference type="RefSeq" id="WP_104958936.1">
    <property type="nucleotide sequence ID" value="NZ_CP026377.1"/>
</dbReference>
<feature type="transmembrane region" description="Helical" evidence="1">
    <location>
        <begin position="46"/>
        <end position="63"/>
    </location>
</feature>
<gene>
    <name evidence="2" type="ORF">C2E15_20670</name>
</gene>
<evidence type="ECO:0000313" key="3">
    <source>
        <dbReference type="Proteomes" id="UP000238365"/>
    </source>
</evidence>
<organism evidence="2 3">
    <name type="scientific">Mixta gaviniae</name>
    <dbReference type="NCBI Taxonomy" id="665914"/>
    <lineage>
        <taxon>Bacteria</taxon>
        <taxon>Pseudomonadati</taxon>
        <taxon>Pseudomonadota</taxon>
        <taxon>Gammaproteobacteria</taxon>
        <taxon>Enterobacterales</taxon>
        <taxon>Erwiniaceae</taxon>
        <taxon>Mixta</taxon>
    </lineage>
</organism>
<dbReference type="GO" id="GO:0005886">
    <property type="term" value="C:plasma membrane"/>
    <property type="evidence" value="ECO:0007669"/>
    <property type="project" value="TreeGrafter"/>
</dbReference>
<evidence type="ECO:0000313" key="2">
    <source>
        <dbReference type="EMBL" id="AUX95225.1"/>
    </source>
</evidence>
<evidence type="ECO:0000256" key="1">
    <source>
        <dbReference type="SAM" id="Phobius"/>
    </source>
</evidence>
<proteinExistence type="predicted"/>
<dbReference type="AlphaFoldDB" id="A0A1X1EBR8"/>
<keyword evidence="1" id="KW-0472">Membrane</keyword>
<dbReference type="KEGG" id="pgz:C2E15_20670"/>
<sequence>MTLQQWCFSYRGRLGRRDFWIWQIVWLLTMTALFVLAGNALLDTQMAAFGVVCLLWPASAVLVKRLHDRNRRGYWALLLIVAWILLAGNWAVLGPGWQLALGRLAPTLMLAAIVIESGLLSGSSGVNRFGQPAQPVNYFGKRGAGKTTHQ</sequence>
<dbReference type="PANTHER" id="PTHR34980:SF1">
    <property type="entry name" value="INNER MEMBRANE PROTEIN"/>
    <property type="match status" value="1"/>
</dbReference>
<feature type="transmembrane region" description="Helical" evidence="1">
    <location>
        <begin position="75"/>
        <end position="93"/>
    </location>
</feature>
<dbReference type="Proteomes" id="UP000238365">
    <property type="component" value="Chromosome"/>
</dbReference>
<dbReference type="InterPro" id="IPR008523">
    <property type="entry name" value="DUF805"/>
</dbReference>
<feature type="transmembrane region" description="Helical" evidence="1">
    <location>
        <begin position="99"/>
        <end position="120"/>
    </location>
</feature>
<feature type="transmembrane region" description="Helical" evidence="1">
    <location>
        <begin position="20"/>
        <end position="40"/>
    </location>
</feature>
<dbReference type="Pfam" id="PF05656">
    <property type="entry name" value="DUF805"/>
    <property type="match status" value="1"/>
</dbReference>
<keyword evidence="1" id="KW-0812">Transmembrane</keyword>
<dbReference type="OrthoDB" id="9812349at2"/>
<keyword evidence="1" id="KW-1133">Transmembrane helix</keyword>
<reference evidence="2 3" key="1">
    <citation type="submission" date="2018-01" db="EMBL/GenBank/DDBJ databases">
        <title>Complete and assembled Genome of Pantoea gaviniae DSM22758T.</title>
        <authorList>
            <person name="Stevens M.J.A."/>
            <person name="Zurfluh K."/>
            <person name="Stephan R."/>
        </authorList>
    </citation>
    <scope>NUCLEOTIDE SEQUENCE [LARGE SCALE GENOMIC DNA]</scope>
    <source>
        <strain evidence="2 3">DSM 22758</strain>
    </source>
</reference>
<protein>
    <recommendedName>
        <fullName evidence="4">DUF805 domain-containing protein</fullName>
    </recommendedName>
</protein>
<evidence type="ECO:0008006" key="4">
    <source>
        <dbReference type="Google" id="ProtNLM"/>
    </source>
</evidence>
<dbReference type="EMBL" id="CP026377">
    <property type="protein sequence ID" value="AUX95225.1"/>
    <property type="molecule type" value="Genomic_DNA"/>
</dbReference>
<keyword evidence="3" id="KW-1185">Reference proteome</keyword>
<name>A0A1X1EBR8_9GAMM</name>
<accession>A0A1X1EBR8</accession>